<dbReference type="EMBL" id="CP157390">
    <property type="protein sequence ID" value="XBM50010.1"/>
    <property type="molecule type" value="Genomic_DNA"/>
</dbReference>
<evidence type="ECO:0000313" key="1">
    <source>
        <dbReference type="EMBL" id="XBM50010.1"/>
    </source>
</evidence>
<evidence type="ECO:0008006" key="2">
    <source>
        <dbReference type="Google" id="ProtNLM"/>
    </source>
</evidence>
<organism evidence="1">
    <name type="scientific">Leifsonia sp. NPDC080035</name>
    <dbReference type="NCBI Taxonomy" id="3143936"/>
    <lineage>
        <taxon>Bacteria</taxon>
        <taxon>Bacillati</taxon>
        <taxon>Actinomycetota</taxon>
        <taxon>Actinomycetes</taxon>
        <taxon>Micrococcales</taxon>
        <taxon>Microbacteriaceae</taxon>
        <taxon>Leifsonia</taxon>
    </lineage>
</organism>
<dbReference type="AlphaFoldDB" id="A0AAU7GGM1"/>
<proteinExistence type="predicted"/>
<accession>A0AAU7GGM1</accession>
<gene>
    <name evidence="1" type="ORF">AAME72_09100</name>
</gene>
<dbReference type="RefSeq" id="WP_348789920.1">
    <property type="nucleotide sequence ID" value="NZ_CP157390.1"/>
</dbReference>
<sequence length="136" mass="14655">MAGPTRRYAIDAPSLLRIVADGAPIGQDVQLVAPASIRSDALTTLLRRVQAGELTDTEARDLHTRMTELKIRVLGDRVSRWTAFRLARDNGWPTLSAAEYLAVAKLQADALVTVDPELTAQARGIVPVEPVDALSG</sequence>
<reference evidence="1" key="1">
    <citation type="submission" date="2024-05" db="EMBL/GenBank/DDBJ databases">
        <title>The Natural Products Discovery Center: Release of the First 8490 Sequenced Strains for Exploring Actinobacteria Biosynthetic Diversity.</title>
        <authorList>
            <person name="Kalkreuter E."/>
            <person name="Kautsar S.A."/>
            <person name="Yang D."/>
            <person name="Bader C.D."/>
            <person name="Teijaro C.N."/>
            <person name="Fluegel L."/>
            <person name="Davis C.M."/>
            <person name="Simpson J.R."/>
            <person name="Lauterbach L."/>
            <person name="Steele A.D."/>
            <person name="Gui C."/>
            <person name="Meng S."/>
            <person name="Li G."/>
            <person name="Viehrig K."/>
            <person name="Ye F."/>
            <person name="Su P."/>
            <person name="Kiefer A.F."/>
            <person name="Nichols A."/>
            <person name="Cepeda A.J."/>
            <person name="Yan W."/>
            <person name="Fan B."/>
            <person name="Jiang Y."/>
            <person name="Adhikari A."/>
            <person name="Zheng C.-J."/>
            <person name="Schuster L."/>
            <person name="Cowan T.M."/>
            <person name="Smanski M.J."/>
            <person name="Chevrette M.G."/>
            <person name="de Carvalho L.P.S."/>
            <person name="Shen B."/>
        </authorList>
    </citation>
    <scope>NUCLEOTIDE SEQUENCE</scope>
    <source>
        <strain evidence="1">NPDC080035</strain>
    </source>
</reference>
<dbReference type="Gene3D" id="3.40.50.1010">
    <property type="entry name" value="5'-nuclease"/>
    <property type="match status" value="1"/>
</dbReference>
<name>A0AAU7GGM1_9MICO</name>
<protein>
    <recommendedName>
        <fullName evidence="2">Type II toxin-antitoxin system VapC family toxin</fullName>
    </recommendedName>
</protein>